<feature type="chain" id="PRO_5012854587" description="Yeast cell wall synthesis Kre9/Knh1-like N-terminal domain-containing protein" evidence="2">
    <location>
        <begin position="20"/>
        <end position="128"/>
    </location>
</feature>
<reference evidence="5" key="1">
    <citation type="journal article" date="2017" name="Nat. Ecol. Evol.">
        <title>Genome expansion and lineage-specific genetic innovations in the forest pathogenic fungi Armillaria.</title>
        <authorList>
            <person name="Sipos G."/>
            <person name="Prasanna A.N."/>
            <person name="Walter M.C."/>
            <person name="O'Connor E."/>
            <person name="Balint B."/>
            <person name="Krizsan K."/>
            <person name="Kiss B."/>
            <person name="Hess J."/>
            <person name="Varga T."/>
            <person name="Slot J."/>
            <person name="Riley R."/>
            <person name="Boka B."/>
            <person name="Rigling D."/>
            <person name="Barry K."/>
            <person name="Lee J."/>
            <person name="Mihaltcheva S."/>
            <person name="LaButti K."/>
            <person name="Lipzen A."/>
            <person name="Waldron R."/>
            <person name="Moloney N.M."/>
            <person name="Sperisen C."/>
            <person name="Kredics L."/>
            <person name="Vagvoelgyi C."/>
            <person name="Patrignani A."/>
            <person name="Fitzpatrick D."/>
            <person name="Nagy I."/>
            <person name="Doyle S."/>
            <person name="Anderson J.B."/>
            <person name="Grigoriev I.V."/>
            <person name="Gueldener U."/>
            <person name="Muensterkoetter M."/>
            <person name="Nagy L.G."/>
        </authorList>
    </citation>
    <scope>NUCLEOTIDE SEQUENCE [LARGE SCALE GENOMIC DNA]</scope>
    <source>
        <strain evidence="5">C18/9</strain>
    </source>
</reference>
<dbReference type="OrthoDB" id="2973648at2759"/>
<dbReference type="InterPro" id="IPR018466">
    <property type="entry name" value="Kre9/Knh1-like_N"/>
</dbReference>
<dbReference type="EMBL" id="FUEG01000004">
    <property type="protein sequence ID" value="SJL04100.1"/>
    <property type="molecule type" value="Genomic_DNA"/>
</dbReference>
<evidence type="ECO:0000259" key="3">
    <source>
        <dbReference type="Pfam" id="PF10342"/>
    </source>
</evidence>
<name>A0A284R5X9_ARMOS</name>
<keyword evidence="1 2" id="KW-0732">Signal</keyword>
<protein>
    <recommendedName>
        <fullName evidence="3">Yeast cell wall synthesis Kre9/Knh1-like N-terminal domain-containing protein</fullName>
    </recommendedName>
</protein>
<dbReference type="OMA" id="AMEYDET"/>
<evidence type="ECO:0000313" key="4">
    <source>
        <dbReference type="EMBL" id="SJL04100.1"/>
    </source>
</evidence>
<feature type="signal peptide" evidence="2">
    <location>
        <begin position="1"/>
        <end position="19"/>
    </location>
</feature>
<proteinExistence type="predicted"/>
<organism evidence="4 5">
    <name type="scientific">Armillaria ostoyae</name>
    <name type="common">Armillaria root rot fungus</name>
    <dbReference type="NCBI Taxonomy" id="47428"/>
    <lineage>
        <taxon>Eukaryota</taxon>
        <taxon>Fungi</taxon>
        <taxon>Dikarya</taxon>
        <taxon>Basidiomycota</taxon>
        <taxon>Agaricomycotina</taxon>
        <taxon>Agaricomycetes</taxon>
        <taxon>Agaricomycetidae</taxon>
        <taxon>Agaricales</taxon>
        <taxon>Marasmiineae</taxon>
        <taxon>Physalacriaceae</taxon>
        <taxon>Armillaria</taxon>
    </lineage>
</organism>
<dbReference type="Proteomes" id="UP000219338">
    <property type="component" value="Unassembled WGS sequence"/>
</dbReference>
<feature type="domain" description="Yeast cell wall synthesis Kre9/Knh1-like N-terminal" evidence="3">
    <location>
        <begin position="35"/>
        <end position="122"/>
    </location>
</feature>
<keyword evidence="5" id="KW-1185">Reference proteome</keyword>
<dbReference type="Pfam" id="PF10342">
    <property type="entry name" value="Kre9_KNH"/>
    <property type="match status" value="1"/>
</dbReference>
<dbReference type="AlphaFoldDB" id="A0A284R5X9"/>
<sequence length="128" mass="13894">MKLTLPITMLTALVASVLATPIHIPRDVYSPPITSPDANTVWTVNTTQTVTWDTSNAPVNISNRASIWLRKGDFTFGPVELAVDFDLRSGEQDVTVPSVVEGDDYIIVLFGDSGNWSPEFTITGGPPF</sequence>
<gene>
    <name evidence="4" type="ORF">ARMOST_07459</name>
</gene>
<accession>A0A284R5X9</accession>
<evidence type="ECO:0000256" key="1">
    <source>
        <dbReference type="ARBA" id="ARBA00022729"/>
    </source>
</evidence>
<evidence type="ECO:0000256" key="2">
    <source>
        <dbReference type="SAM" id="SignalP"/>
    </source>
</evidence>
<evidence type="ECO:0000313" key="5">
    <source>
        <dbReference type="Proteomes" id="UP000219338"/>
    </source>
</evidence>